<proteinExistence type="inferred from homology"/>
<dbReference type="RefSeq" id="WP_116420327.1">
    <property type="nucleotide sequence ID" value="NZ_NMUE01000002.1"/>
</dbReference>
<evidence type="ECO:0000313" key="8">
    <source>
        <dbReference type="Proteomes" id="UP000257123"/>
    </source>
</evidence>
<dbReference type="PANTHER" id="PTHR33397">
    <property type="entry name" value="UPF0331 PROTEIN YUTE"/>
    <property type="match status" value="1"/>
</dbReference>
<organism evidence="5 8">
    <name type="scientific">Pyrobaculum aerophilum</name>
    <dbReference type="NCBI Taxonomy" id="13773"/>
    <lineage>
        <taxon>Archaea</taxon>
        <taxon>Thermoproteota</taxon>
        <taxon>Thermoprotei</taxon>
        <taxon>Thermoproteales</taxon>
        <taxon>Thermoproteaceae</taxon>
        <taxon>Pyrobaculum</taxon>
    </lineage>
</organism>
<evidence type="ECO:0000256" key="4">
    <source>
        <dbReference type="ARBA" id="ARBA00024207"/>
    </source>
</evidence>
<dbReference type="PANTHER" id="PTHR33397:SF5">
    <property type="entry name" value="RNASE YUTE-RELATED"/>
    <property type="match status" value="1"/>
</dbReference>
<name>A0A371R3C9_9CREN</name>
<evidence type="ECO:0000313" key="7">
    <source>
        <dbReference type="Proteomes" id="UP000256877"/>
    </source>
</evidence>
<comment type="similarity">
    <text evidence="4">Belongs to the HepT RNase toxin family.</text>
</comment>
<dbReference type="OrthoDB" id="23548at2157"/>
<protein>
    <recommendedName>
        <fullName evidence="9">DUF86 domain-containing protein</fullName>
    </recommendedName>
</protein>
<evidence type="ECO:0008006" key="9">
    <source>
        <dbReference type="Google" id="ProtNLM"/>
    </source>
</evidence>
<dbReference type="GO" id="GO:0004540">
    <property type="term" value="F:RNA nuclease activity"/>
    <property type="evidence" value="ECO:0007669"/>
    <property type="project" value="InterPro"/>
</dbReference>
<keyword evidence="1" id="KW-1277">Toxin-antitoxin system</keyword>
<dbReference type="InterPro" id="IPR037038">
    <property type="entry name" value="HepT-like_sf"/>
</dbReference>
<dbReference type="Proteomes" id="UP000257123">
    <property type="component" value="Unassembled WGS sequence"/>
</dbReference>
<dbReference type="AlphaFoldDB" id="A0A371R3C9"/>
<reference evidence="7 8" key="1">
    <citation type="submission" date="2017-07" db="EMBL/GenBank/DDBJ databases">
        <title>Draft genome sequence of aerobic hyperthermophilic archaea, Pyrobaculum aerophilum YKB31 and YKB32.</title>
        <authorList>
            <person name="Mochizuki T."/>
            <person name="Berliner A.J."/>
            <person name="Yoshida-Takashima Y."/>
            <person name="Takaki Y."/>
            <person name="Nunoura T."/>
            <person name="Takai K."/>
        </authorList>
    </citation>
    <scope>NUCLEOTIDE SEQUENCE [LARGE SCALE GENOMIC DNA]</scope>
    <source>
        <strain evidence="5 8">YKB31</strain>
        <strain evidence="6 7">YKB32</strain>
    </source>
</reference>
<comment type="caution">
    <text evidence="5">The sequence shown here is derived from an EMBL/GenBank/DDBJ whole genome shotgun (WGS) entry which is preliminary data.</text>
</comment>
<dbReference type="GO" id="GO:0016787">
    <property type="term" value="F:hydrolase activity"/>
    <property type="evidence" value="ECO:0007669"/>
    <property type="project" value="UniProtKB-KW"/>
</dbReference>
<evidence type="ECO:0000313" key="6">
    <source>
        <dbReference type="EMBL" id="RFA99296.1"/>
    </source>
</evidence>
<accession>A0A371R3C9</accession>
<dbReference type="EMBL" id="NMUF01000007">
    <property type="protein sequence ID" value="RFA99296.1"/>
    <property type="molecule type" value="Genomic_DNA"/>
</dbReference>
<gene>
    <name evidence="5" type="ORF">CGL51_00840</name>
    <name evidence="6" type="ORF">CGL52_03705</name>
</gene>
<keyword evidence="3" id="KW-0378">Hydrolase</keyword>
<dbReference type="Gene3D" id="1.20.120.580">
    <property type="entry name" value="bsu32300-like"/>
    <property type="match status" value="1"/>
</dbReference>
<dbReference type="EMBL" id="NMUE01000002">
    <property type="protein sequence ID" value="RFA98263.1"/>
    <property type="molecule type" value="Genomic_DNA"/>
</dbReference>
<dbReference type="InterPro" id="IPR052379">
    <property type="entry name" value="Type_VII_TA_RNase"/>
</dbReference>
<evidence type="ECO:0000256" key="2">
    <source>
        <dbReference type="ARBA" id="ARBA00022722"/>
    </source>
</evidence>
<dbReference type="Pfam" id="PF01934">
    <property type="entry name" value="HepT-like"/>
    <property type="match status" value="1"/>
</dbReference>
<keyword evidence="2" id="KW-0540">Nuclease</keyword>
<dbReference type="InterPro" id="IPR008201">
    <property type="entry name" value="HepT-like"/>
</dbReference>
<dbReference type="Proteomes" id="UP000256877">
    <property type="component" value="Unassembled WGS sequence"/>
</dbReference>
<dbReference type="GO" id="GO:0110001">
    <property type="term" value="C:toxin-antitoxin complex"/>
    <property type="evidence" value="ECO:0007669"/>
    <property type="project" value="InterPro"/>
</dbReference>
<sequence length="120" mass="13613">MCLAILEKASDARGAIINAKRLVSKPFGEMTDEEALRYQLIVLVEALASMCMKFARLAYGRIYSSYRQCLVEMDKEMGTNCGDVLSSLVSLRNLLVHRYFQVDDQKLYNSVRGNFTCVEN</sequence>
<evidence type="ECO:0000256" key="1">
    <source>
        <dbReference type="ARBA" id="ARBA00022649"/>
    </source>
</evidence>
<evidence type="ECO:0000313" key="5">
    <source>
        <dbReference type="EMBL" id="RFA98263.1"/>
    </source>
</evidence>
<evidence type="ECO:0000256" key="3">
    <source>
        <dbReference type="ARBA" id="ARBA00022801"/>
    </source>
</evidence>